<evidence type="ECO:0000256" key="1">
    <source>
        <dbReference type="ARBA" id="ARBA00001947"/>
    </source>
</evidence>
<dbReference type="GO" id="GO:0004222">
    <property type="term" value="F:metalloendopeptidase activity"/>
    <property type="evidence" value="ECO:0007669"/>
    <property type="project" value="InterPro"/>
</dbReference>
<evidence type="ECO:0000256" key="6">
    <source>
        <dbReference type="ARBA" id="ARBA00022801"/>
    </source>
</evidence>
<dbReference type="CDD" id="cd07328">
    <property type="entry name" value="M48_Ste24p_like"/>
    <property type="match status" value="1"/>
</dbReference>
<evidence type="ECO:0000256" key="3">
    <source>
        <dbReference type="ARBA" id="ARBA00022670"/>
    </source>
</evidence>
<keyword evidence="14" id="KW-1185">Reference proteome</keyword>
<name>A0A1B4V738_9GAMM</name>
<dbReference type="EMBL" id="AP014936">
    <property type="protein sequence ID" value="BAU49360.1"/>
    <property type="molecule type" value="Genomic_DNA"/>
</dbReference>
<dbReference type="OrthoDB" id="9789270at2"/>
<dbReference type="RefSeq" id="WP_096461772.1">
    <property type="nucleotide sequence ID" value="NZ_AP014936.1"/>
</dbReference>
<evidence type="ECO:0000256" key="2">
    <source>
        <dbReference type="ARBA" id="ARBA00022475"/>
    </source>
</evidence>
<gene>
    <name evidence="13" type="ORF">SVA_2812</name>
</gene>
<keyword evidence="2" id="KW-1003">Cell membrane</keyword>
<dbReference type="Pfam" id="PF01435">
    <property type="entry name" value="Peptidase_M48"/>
    <property type="match status" value="1"/>
</dbReference>
<evidence type="ECO:0000256" key="11">
    <source>
        <dbReference type="SAM" id="Phobius"/>
    </source>
</evidence>
<dbReference type="PANTHER" id="PTHR43221">
    <property type="entry name" value="PROTEASE HTPX"/>
    <property type="match status" value="1"/>
</dbReference>
<proteinExistence type="predicted"/>
<keyword evidence="5" id="KW-0479">Metal-binding</keyword>
<dbReference type="InterPro" id="IPR050083">
    <property type="entry name" value="HtpX_protease"/>
</dbReference>
<dbReference type="GO" id="GO:0006508">
    <property type="term" value="P:proteolysis"/>
    <property type="evidence" value="ECO:0007669"/>
    <property type="project" value="UniProtKB-KW"/>
</dbReference>
<evidence type="ECO:0000256" key="9">
    <source>
        <dbReference type="ARBA" id="ARBA00023049"/>
    </source>
</evidence>
<sequence>MTNDLYPSGPQAVPAELTRPTLTYKQRAWLALASLALFVALYVALAGWFVWTAWRMIGEAVAGSPDALMHYLVGGSAAFLAVFMLKALVFIQRGGAPDAVEVTPAEQPRLFEFLHRLADEAGAPRPKRVYLSARVNAAVFYDLSVLNLLFPSRKNLEIGLALVNVLTLSEIKAVLAHEFGHFAQRSMAIGSWVYIAQQIAGHLVARRDALDKFLKFLSGIDLRIAWIGWLLSLIVWSIRSLMDTLLSVVVLAQRALSRQMEFQADLVAVSLTGSDELIHALHKLHAADDAWSQTLGFVGAELREGRAPHDLFAVHTLIIEKIARILDDETYGRVPRAASDNPQAHRVFKSSFAQPPQMWSTHPANADREANAKRQYLPAPHDGRSAWLLFDNPAAVKAKVAAQLLGKHEAKPASAEETIRAVEERYARKQYEPRYRGAYLGRPLTRHVARSDELYEKALQRADVRKALDMLYPAQLASDLAKLRELSEERGTLEALRDRVYQAVGGKIVHRGREISRRELPAAIRQVAQEEERVRERILTHDRHCRSAHLAAAGELGAGWKEYLLGLIGILHYAEHALADLRDAHGLLGNVLAVVTADGKVSGGELKRVIAVANVLQEVLADIHAQKPHVHLDASLCARLGVSGWPAMLEELKLPPASKENINDWLRVIDGWVDSTGGALGALNTAALEQLLLAEDEVARHLREGSTPEAAAAPSRVPREYRTLVAGQERKRQKRLGWWDRFQIADGVVPTLARLVVAGAIVGTVLGLGSLAGTTAILSVYNGLGAPVKVSVAGQQVTVAPFAARQIDVRLDEATTVAARSLDGRLIEQFRPELIGRSQHYVYNVAGAAPLVEWTAVYGSATERPPRFLGAPRWITSSADVFFKEPPKSVKTKSGGATRRVLSGAGDRAPSEVLELIKNEAERNQVIVAHAKWDRQNAPHAAEWQAIAQSRQ</sequence>
<dbReference type="GO" id="GO:0046872">
    <property type="term" value="F:metal ion binding"/>
    <property type="evidence" value="ECO:0007669"/>
    <property type="project" value="UniProtKB-KW"/>
</dbReference>
<dbReference type="Proteomes" id="UP000218899">
    <property type="component" value="Chromosome"/>
</dbReference>
<keyword evidence="4 11" id="KW-0812">Transmembrane</keyword>
<feature type="transmembrane region" description="Helical" evidence="11">
    <location>
        <begin position="29"/>
        <end position="51"/>
    </location>
</feature>
<feature type="transmembrane region" description="Helical" evidence="11">
    <location>
        <begin position="216"/>
        <end position="238"/>
    </location>
</feature>
<dbReference type="InterPro" id="IPR001915">
    <property type="entry name" value="Peptidase_M48"/>
</dbReference>
<evidence type="ECO:0000313" key="13">
    <source>
        <dbReference type="EMBL" id="BAU49360.1"/>
    </source>
</evidence>
<reference evidence="13 14" key="1">
    <citation type="submission" date="2015-08" db="EMBL/GenBank/DDBJ databases">
        <title>Complete genome sequence of Sulfurifustis variabilis.</title>
        <authorList>
            <person name="Miura A."/>
            <person name="Kojima H."/>
            <person name="Fukui M."/>
        </authorList>
    </citation>
    <scope>NUCLEOTIDE SEQUENCE [LARGE SCALE GENOMIC DNA]</scope>
    <source>
        <strain evidence="14">skN76</strain>
    </source>
</reference>
<comment type="cofactor">
    <cofactor evidence="1">
        <name>Zn(2+)</name>
        <dbReference type="ChEBI" id="CHEBI:29105"/>
    </cofactor>
</comment>
<dbReference type="KEGG" id="sva:SVA_2812"/>
<keyword evidence="10 11" id="KW-0472">Membrane</keyword>
<organism evidence="13 14">
    <name type="scientific">Sulfurifustis variabilis</name>
    <dbReference type="NCBI Taxonomy" id="1675686"/>
    <lineage>
        <taxon>Bacteria</taxon>
        <taxon>Pseudomonadati</taxon>
        <taxon>Pseudomonadota</taxon>
        <taxon>Gammaproteobacteria</taxon>
        <taxon>Acidiferrobacterales</taxon>
        <taxon>Acidiferrobacteraceae</taxon>
        <taxon>Sulfurifustis</taxon>
    </lineage>
</organism>
<evidence type="ECO:0000256" key="7">
    <source>
        <dbReference type="ARBA" id="ARBA00022833"/>
    </source>
</evidence>
<protein>
    <submittedName>
        <fullName evidence="13">Peptidase M48 family protein</fullName>
    </submittedName>
</protein>
<keyword evidence="3" id="KW-0645">Protease</keyword>
<feature type="domain" description="Peptidase M48" evidence="12">
    <location>
        <begin position="104"/>
        <end position="372"/>
    </location>
</feature>
<dbReference type="Gene3D" id="3.30.2010.10">
    <property type="entry name" value="Metalloproteases ('zincins'), catalytic domain"/>
    <property type="match status" value="1"/>
</dbReference>
<keyword evidence="9" id="KW-0482">Metalloprotease</keyword>
<evidence type="ECO:0000256" key="10">
    <source>
        <dbReference type="ARBA" id="ARBA00023136"/>
    </source>
</evidence>
<keyword evidence="7" id="KW-0862">Zinc</keyword>
<evidence type="ECO:0000313" key="14">
    <source>
        <dbReference type="Proteomes" id="UP000218899"/>
    </source>
</evidence>
<keyword evidence="8 11" id="KW-1133">Transmembrane helix</keyword>
<accession>A0A1B4V738</accession>
<dbReference type="PANTHER" id="PTHR43221:SF2">
    <property type="entry name" value="PROTEASE HTPX HOMOLOG"/>
    <property type="match status" value="1"/>
</dbReference>
<feature type="transmembrane region" description="Helical" evidence="11">
    <location>
        <begin position="71"/>
        <end position="91"/>
    </location>
</feature>
<keyword evidence="6" id="KW-0378">Hydrolase</keyword>
<dbReference type="AlphaFoldDB" id="A0A1B4V738"/>
<evidence type="ECO:0000256" key="8">
    <source>
        <dbReference type="ARBA" id="ARBA00022989"/>
    </source>
</evidence>
<evidence type="ECO:0000259" key="12">
    <source>
        <dbReference type="Pfam" id="PF01435"/>
    </source>
</evidence>
<evidence type="ECO:0000256" key="4">
    <source>
        <dbReference type="ARBA" id="ARBA00022692"/>
    </source>
</evidence>
<evidence type="ECO:0000256" key="5">
    <source>
        <dbReference type="ARBA" id="ARBA00022723"/>
    </source>
</evidence>